<dbReference type="InterPro" id="IPR051262">
    <property type="entry name" value="SMP-30/CGR1_Lactonase"/>
</dbReference>
<protein>
    <submittedName>
        <fullName evidence="3">SMP-30/gluconolactonase/LRE family protein</fullName>
    </submittedName>
</protein>
<dbReference type="Pfam" id="PF08450">
    <property type="entry name" value="SGL"/>
    <property type="match status" value="1"/>
</dbReference>
<dbReference type="EMBL" id="JAHRVA010000003">
    <property type="protein sequence ID" value="MBV2143638.1"/>
    <property type="molecule type" value="Genomic_DNA"/>
</dbReference>
<keyword evidence="4" id="KW-1185">Reference proteome</keyword>
<evidence type="ECO:0000256" key="1">
    <source>
        <dbReference type="ARBA" id="ARBA00022801"/>
    </source>
</evidence>
<comment type="caution">
    <text evidence="3">The sequence shown here is derived from an EMBL/GenBank/DDBJ whole genome shotgun (WGS) entry which is preliminary data.</text>
</comment>
<reference evidence="3 4" key="1">
    <citation type="submission" date="2021-06" db="EMBL/GenBank/DDBJ databases">
        <title>Falsochrobactrum tianjin sp.nov., a new petroleum-degrading bacteria isolated from oily soils.</title>
        <authorList>
            <person name="Chen G."/>
            <person name="Chen H."/>
            <person name="Tian J."/>
            <person name="Qing J."/>
            <person name="Zhong L."/>
            <person name="Ma W."/>
            <person name="Song Y."/>
            <person name="Cui X."/>
            <person name="Yan B."/>
        </authorList>
    </citation>
    <scope>NUCLEOTIDE SEQUENCE [LARGE SCALE GENOMIC DNA]</scope>
    <source>
        <strain evidence="3 4">TDYN1</strain>
    </source>
</reference>
<dbReference type="RefSeq" id="WP_217677801.1">
    <property type="nucleotide sequence ID" value="NZ_JAHRVA010000003.1"/>
</dbReference>
<evidence type="ECO:0000313" key="4">
    <source>
        <dbReference type="Proteomes" id="UP000752297"/>
    </source>
</evidence>
<feature type="domain" description="SMP-30/Gluconolactonase/LRE-like region" evidence="2">
    <location>
        <begin position="17"/>
        <end position="272"/>
    </location>
</feature>
<organism evidence="3 4">
    <name type="scientific">Falsochrobactrum tianjinense</name>
    <dbReference type="NCBI Taxonomy" id="2706015"/>
    <lineage>
        <taxon>Bacteria</taxon>
        <taxon>Pseudomonadati</taxon>
        <taxon>Pseudomonadota</taxon>
        <taxon>Alphaproteobacteria</taxon>
        <taxon>Hyphomicrobiales</taxon>
        <taxon>Brucellaceae</taxon>
        <taxon>Falsochrobactrum</taxon>
    </lineage>
</organism>
<evidence type="ECO:0000259" key="2">
    <source>
        <dbReference type="Pfam" id="PF08450"/>
    </source>
</evidence>
<dbReference type="PANTHER" id="PTHR47572">
    <property type="entry name" value="LIPOPROTEIN-RELATED"/>
    <property type="match status" value="1"/>
</dbReference>
<dbReference type="GO" id="GO:0016787">
    <property type="term" value="F:hydrolase activity"/>
    <property type="evidence" value="ECO:0007669"/>
    <property type="project" value="UniProtKB-KW"/>
</dbReference>
<gene>
    <name evidence="3" type="ORF">KUG47_09015</name>
</gene>
<dbReference type="InterPro" id="IPR013658">
    <property type="entry name" value="SGL"/>
</dbReference>
<dbReference type="Proteomes" id="UP000752297">
    <property type="component" value="Unassembled WGS sequence"/>
</dbReference>
<dbReference type="PANTHER" id="PTHR47572:SF4">
    <property type="entry name" value="LACTONASE DRP35"/>
    <property type="match status" value="1"/>
</dbReference>
<name>A0A949UV16_9HYPH</name>
<sequence>MIVPSADLDELYTGCRWAEGPVWFNDQDCLLWSDIPNQRILRWVPEGGVSVFRDPSNFANGNTRDREGRLITCEHGGRRVTRTEVDGSITVLADSYRGKKLNAPNDVIVRSDGSVWFTDPTYGILADYEGYKAEPEQPTRNVYRLDPGTGELVAIITDFQQPNGLAFSPDETRLFVADSAYSHDEAAPRHIRVFNVVDDGRSVSGGDIFCTIDKGLPDGFRFDTDGNLWTSAADGVHCFSPEGTLLGKIRTPQTVANLTFGGARRNRLFIAATKSLYAVYLTVTGAQYP</sequence>
<keyword evidence="1" id="KW-0378">Hydrolase</keyword>
<dbReference type="AlphaFoldDB" id="A0A949UV16"/>
<proteinExistence type="predicted"/>
<accession>A0A949UV16</accession>
<evidence type="ECO:0000313" key="3">
    <source>
        <dbReference type="EMBL" id="MBV2143638.1"/>
    </source>
</evidence>